<dbReference type="EMBL" id="BSEV01000039">
    <property type="protein sequence ID" value="GLK14913.1"/>
    <property type="molecule type" value="Genomic_DNA"/>
</dbReference>
<evidence type="ECO:0000313" key="2">
    <source>
        <dbReference type="EMBL" id="GLK14913.1"/>
    </source>
</evidence>
<keyword evidence="3" id="KW-1185">Reference proteome</keyword>
<feature type="compositionally biased region" description="Basic and acidic residues" evidence="1">
    <location>
        <begin position="45"/>
        <end position="55"/>
    </location>
</feature>
<reference evidence="2" key="2">
    <citation type="submission" date="2023-01" db="EMBL/GenBank/DDBJ databases">
        <authorList>
            <person name="Sun Q."/>
            <person name="Evtushenko L."/>
        </authorList>
    </citation>
    <scope>NUCLEOTIDE SEQUENCE</scope>
    <source>
        <strain evidence="2">VKM Ac-2007</strain>
    </source>
</reference>
<dbReference type="Proteomes" id="UP001143474">
    <property type="component" value="Unassembled WGS sequence"/>
</dbReference>
<comment type="caution">
    <text evidence="2">The sequence shown here is derived from an EMBL/GenBank/DDBJ whole genome shotgun (WGS) entry which is preliminary data.</text>
</comment>
<accession>A0A9W6IB39</accession>
<feature type="region of interest" description="Disordered" evidence="1">
    <location>
        <begin position="27"/>
        <end position="73"/>
    </location>
</feature>
<name>A0A9W6IB39_9ACTN</name>
<sequence>MLHAHRGDGEAARRDLALAEGLGDAGSAPLRAEVEHLLASPGQRPPEEPGAKPRDASGPPAREGGRGRGQGSS</sequence>
<gene>
    <name evidence="2" type="ORF">GCM10017600_83260</name>
</gene>
<evidence type="ECO:0000256" key="1">
    <source>
        <dbReference type="SAM" id="MobiDB-lite"/>
    </source>
</evidence>
<protein>
    <submittedName>
        <fullName evidence="2">Uncharacterized protein</fullName>
    </submittedName>
</protein>
<dbReference type="AlphaFoldDB" id="A0A9W6IB39"/>
<evidence type="ECO:0000313" key="3">
    <source>
        <dbReference type="Proteomes" id="UP001143474"/>
    </source>
</evidence>
<reference evidence="2" key="1">
    <citation type="journal article" date="2014" name="Int. J. Syst. Evol. Microbiol.">
        <title>Complete genome sequence of Corynebacterium casei LMG S-19264T (=DSM 44701T), isolated from a smear-ripened cheese.</title>
        <authorList>
            <consortium name="US DOE Joint Genome Institute (JGI-PGF)"/>
            <person name="Walter F."/>
            <person name="Albersmeier A."/>
            <person name="Kalinowski J."/>
            <person name="Ruckert C."/>
        </authorList>
    </citation>
    <scope>NUCLEOTIDE SEQUENCE</scope>
    <source>
        <strain evidence="2">VKM Ac-2007</strain>
    </source>
</reference>
<dbReference type="RefSeq" id="WP_271223141.1">
    <property type="nucleotide sequence ID" value="NZ_BAAAVD010000017.1"/>
</dbReference>
<organism evidence="2 3">
    <name type="scientific">Streptosporangium carneum</name>
    <dbReference type="NCBI Taxonomy" id="47481"/>
    <lineage>
        <taxon>Bacteria</taxon>
        <taxon>Bacillati</taxon>
        <taxon>Actinomycetota</taxon>
        <taxon>Actinomycetes</taxon>
        <taxon>Streptosporangiales</taxon>
        <taxon>Streptosporangiaceae</taxon>
        <taxon>Streptosporangium</taxon>
    </lineage>
</organism>
<proteinExistence type="predicted"/>